<dbReference type="InParanoid" id="A0A0C3DC82"/>
<organism evidence="1 2">
    <name type="scientific">Scleroderma citrinum Foug A</name>
    <dbReference type="NCBI Taxonomy" id="1036808"/>
    <lineage>
        <taxon>Eukaryota</taxon>
        <taxon>Fungi</taxon>
        <taxon>Dikarya</taxon>
        <taxon>Basidiomycota</taxon>
        <taxon>Agaricomycotina</taxon>
        <taxon>Agaricomycetes</taxon>
        <taxon>Agaricomycetidae</taxon>
        <taxon>Boletales</taxon>
        <taxon>Sclerodermatineae</taxon>
        <taxon>Sclerodermataceae</taxon>
        <taxon>Scleroderma</taxon>
    </lineage>
</organism>
<sequence>MLPPDNEKLFLNLHQALHVGHSWAFRIGGFKMVGQQHTGCTTSAVECPSALGAFGVAAVDGPGVGPLLGSRCRFDARGVVCRGASGGSGDAGR</sequence>
<name>A0A0C3DC82_9AGAM</name>
<reference evidence="2" key="2">
    <citation type="submission" date="2015-01" db="EMBL/GenBank/DDBJ databases">
        <title>Evolutionary Origins and Diversification of the Mycorrhizal Mutualists.</title>
        <authorList>
            <consortium name="DOE Joint Genome Institute"/>
            <consortium name="Mycorrhizal Genomics Consortium"/>
            <person name="Kohler A."/>
            <person name="Kuo A."/>
            <person name="Nagy L.G."/>
            <person name="Floudas D."/>
            <person name="Copeland A."/>
            <person name="Barry K.W."/>
            <person name="Cichocki N."/>
            <person name="Veneault-Fourrey C."/>
            <person name="LaButti K."/>
            <person name="Lindquist E.A."/>
            <person name="Lipzen A."/>
            <person name="Lundell T."/>
            <person name="Morin E."/>
            <person name="Murat C."/>
            <person name="Riley R."/>
            <person name="Ohm R."/>
            <person name="Sun H."/>
            <person name="Tunlid A."/>
            <person name="Henrissat B."/>
            <person name="Grigoriev I.V."/>
            <person name="Hibbett D.S."/>
            <person name="Martin F."/>
        </authorList>
    </citation>
    <scope>NUCLEOTIDE SEQUENCE [LARGE SCALE GENOMIC DNA]</scope>
    <source>
        <strain evidence="2">Foug A</strain>
    </source>
</reference>
<gene>
    <name evidence="1" type="ORF">SCLCIDRAFT_28116</name>
</gene>
<accession>A0A0C3DC82</accession>
<protein>
    <submittedName>
        <fullName evidence="1">Uncharacterized protein</fullName>
    </submittedName>
</protein>
<dbReference type="AlphaFoldDB" id="A0A0C3DC82"/>
<dbReference type="EMBL" id="KN822087">
    <property type="protein sequence ID" value="KIM58330.1"/>
    <property type="molecule type" value="Genomic_DNA"/>
</dbReference>
<evidence type="ECO:0000313" key="2">
    <source>
        <dbReference type="Proteomes" id="UP000053989"/>
    </source>
</evidence>
<proteinExistence type="predicted"/>
<dbReference type="HOGENOM" id="CLU_2400995_0_0_1"/>
<evidence type="ECO:0000313" key="1">
    <source>
        <dbReference type="EMBL" id="KIM58330.1"/>
    </source>
</evidence>
<reference evidence="1 2" key="1">
    <citation type="submission" date="2014-04" db="EMBL/GenBank/DDBJ databases">
        <authorList>
            <consortium name="DOE Joint Genome Institute"/>
            <person name="Kuo A."/>
            <person name="Kohler A."/>
            <person name="Nagy L.G."/>
            <person name="Floudas D."/>
            <person name="Copeland A."/>
            <person name="Barry K.W."/>
            <person name="Cichocki N."/>
            <person name="Veneault-Fourrey C."/>
            <person name="LaButti K."/>
            <person name="Lindquist E.A."/>
            <person name="Lipzen A."/>
            <person name="Lundell T."/>
            <person name="Morin E."/>
            <person name="Murat C."/>
            <person name="Sun H."/>
            <person name="Tunlid A."/>
            <person name="Henrissat B."/>
            <person name="Grigoriev I.V."/>
            <person name="Hibbett D.S."/>
            <person name="Martin F."/>
            <person name="Nordberg H.P."/>
            <person name="Cantor M.N."/>
            <person name="Hua S.X."/>
        </authorList>
    </citation>
    <scope>NUCLEOTIDE SEQUENCE [LARGE SCALE GENOMIC DNA]</scope>
    <source>
        <strain evidence="1 2">Foug A</strain>
    </source>
</reference>
<keyword evidence="2" id="KW-1185">Reference proteome</keyword>
<dbReference type="Proteomes" id="UP000053989">
    <property type="component" value="Unassembled WGS sequence"/>
</dbReference>